<dbReference type="PANTHER" id="PTHR30471">
    <property type="entry name" value="DNA REPAIR PROTEIN RADC"/>
    <property type="match status" value="1"/>
</dbReference>
<keyword evidence="3" id="KW-0378">Hydrolase</keyword>
<dbReference type="SUPFAM" id="SSF102712">
    <property type="entry name" value="JAB1/MPN domain"/>
    <property type="match status" value="1"/>
</dbReference>
<dbReference type="InterPro" id="IPR020891">
    <property type="entry name" value="UPF0758_CS"/>
</dbReference>
<dbReference type="Proteomes" id="UP001501496">
    <property type="component" value="Unassembled WGS sequence"/>
</dbReference>
<dbReference type="InterPro" id="IPR025657">
    <property type="entry name" value="RadC_JAB"/>
</dbReference>
<keyword evidence="8" id="KW-1185">Reference proteome</keyword>
<dbReference type="EMBL" id="BAABCA010000005">
    <property type="protein sequence ID" value="GAA4237595.1"/>
    <property type="molecule type" value="Genomic_DNA"/>
</dbReference>
<evidence type="ECO:0000256" key="3">
    <source>
        <dbReference type="ARBA" id="ARBA00022801"/>
    </source>
</evidence>
<evidence type="ECO:0000256" key="1">
    <source>
        <dbReference type="ARBA" id="ARBA00022670"/>
    </source>
</evidence>
<gene>
    <name evidence="7" type="ORF">GCM10022291_24790</name>
</gene>
<dbReference type="CDD" id="cd08071">
    <property type="entry name" value="MPN_DUF2466"/>
    <property type="match status" value="1"/>
</dbReference>
<proteinExistence type="predicted"/>
<protein>
    <submittedName>
        <fullName evidence="7">JAB domain-containing protein</fullName>
    </submittedName>
</protein>
<keyword evidence="4" id="KW-0862">Zinc</keyword>
<dbReference type="InterPro" id="IPR001405">
    <property type="entry name" value="UPF0758"/>
</dbReference>
<evidence type="ECO:0000256" key="4">
    <source>
        <dbReference type="ARBA" id="ARBA00022833"/>
    </source>
</evidence>
<evidence type="ECO:0000256" key="5">
    <source>
        <dbReference type="ARBA" id="ARBA00023049"/>
    </source>
</evidence>
<accession>A0ABP8CCG8</accession>
<dbReference type="Pfam" id="PF04002">
    <property type="entry name" value="RadC"/>
    <property type="match status" value="1"/>
</dbReference>
<evidence type="ECO:0000313" key="7">
    <source>
        <dbReference type="EMBL" id="GAA4237595.1"/>
    </source>
</evidence>
<feature type="domain" description="MPN" evidence="6">
    <location>
        <begin position="20"/>
        <end position="144"/>
    </location>
</feature>
<reference evidence="8" key="1">
    <citation type="journal article" date="2019" name="Int. J. Syst. Evol. Microbiol.">
        <title>The Global Catalogue of Microorganisms (GCM) 10K type strain sequencing project: providing services to taxonomists for standard genome sequencing and annotation.</title>
        <authorList>
            <consortium name="The Broad Institute Genomics Platform"/>
            <consortium name="The Broad Institute Genome Sequencing Center for Infectious Disease"/>
            <person name="Wu L."/>
            <person name="Ma J."/>
        </authorList>
    </citation>
    <scope>NUCLEOTIDE SEQUENCE [LARGE SCALE GENOMIC DNA]</scope>
    <source>
        <strain evidence="8">JCM 17630</strain>
    </source>
</reference>
<comment type="caution">
    <text evidence="7">The sequence shown here is derived from an EMBL/GenBank/DDBJ whole genome shotgun (WGS) entry which is preliminary data.</text>
</comment>
<dbReference type="PROSITE" id="PS50249">
    <property type="entry name" value="MPN"/>
    <property type="match status" value="1"/>
</dbReference>
<keyword evidence="1" id="KW-0645">Protease</keyword>
<organism evidence="7 8">
    <name type="scientific">Postechiella marina</name>
    <dbReference type="NCBI Taxonomy" id="943941"/>
    <lineage>
        <taxon>Bacteria</taxon>
        <taxon>Pseudomonadati</taxon>
        <taxon>Bacteroidota</taxon>
        <taxon>Flavobacteriia</taxon>
        <taxon>Flavobacteriales</taxon>
        <taxon>Flavobacteriaceae</taxon>
        <taxon>Postechiella</taxon>
    </lineage>
</organism>
<name>A0ABP8CCG8_9FLAO</name>
<sequence length="145" mass="16008">MEISEIKVSYSNCGASKVKITNSKTAYDVVLSHWNLELIEYQEEVKLLLLNRANVVLGIHELSKGGTTGCIVDVKMVLAIALKCNAHGIIVIHNHPSGNLKPSEADKSLTSKLKKACRIVDVNMLDHLIISKDGYYSFKDKSNLL</sequence>
<dbReference type="InterPro" id="IPR037518">
    <property type="entry name" value="MPN"/>
</dbReference>
<evidence type="ECO:0000313" key="8">
    <source>
        <dbReference type="Proteomes" id="UP001501496"/>
    </source>
</evidence>
<keyword evidence="5" id="KW-0482">Metalloprotease</keyword>
<evidence type="ECO:0000256" key="2">
    <source>
        <dbReference type="ARBA" id="ARBA00022723"/>
    </source>
</evidence>
<evidence type="ECO:0000259" key="6">
    <source>
        <dbReference type="PROSITE" id="PS50249"/>
    </source>
</evidence>
<dbReference type="Gene3D" id="3.40.140.10">
    <property type="entry name" value="Cytidine Deaminase, domain 2"/>
    <property type="match status" value="1"/>
</dbReference>
<dbReference type="PROSITE" id="PS01302">
    <property type="entry name" value="UPF0758"/>
    <property type="match status" value="1"/>
</dbReference>
<dbReference type="PANTHER" id="PTHR30471:SF3">
    <property type="entry name" value="UPF0758 PROTEIN YEES-RELATED"/>
    <property type="match status" value="1"/>
</dbReference>
<keyword evidence="2" id="KW-0479">Metal-binding</keyword>